<evidence type="ECO:0000256" key="8">
    <source>
        <dbReference type="ARBA" id="ARBA00023170"/>
    </source>
</evidence>
<feature type="transmembrane region" description="Helical" evidence="10">
    <location>
        <begin position="176"/>
        <end position="209"/>
    </location>
</feature>
<evidence type="ECO:0000256" key="1">
    <source>
        <dbReference type="ARBA" id="ARBA00004651"/>
    </source>
</evidence>
<evidence type="ECO:0000256" key="7">
    <source>
        <dbReference type="ARBA" id="ARBA00023136"/>
    </source>
</evidence>
<keyword evidence="6 10" id="KW-1133">Transmembrane helix</keyword>
<dbReference type="InterPro" id="IPR004117">
    <property type="entry name" value="7tm6_olfct_rcpt"/>
</dbReference>
<organism evidence="11 12">
    <name type="scientific">Aphis glycines</name>
    <name type="common">Soybean aphid</name>
    <dbReference type="NCBI Taxonomy" id="307491"/>
    <lineage>
        <taxon>Eukaryota</taxon>
        <taxon>Metazoa</taxon>
        <taxon>Ecdysozoa</taxon>
        <taxon>Arthropoda</taxon>
        <taxon>Hexapoda</taxon>
        <taxon>Insecta</taxon>
        <taxon>Pterygota</taxon>
        <taxon>Neoptera</taxon>
        <taxon>Paraneoptera</taxon>
        <taxon>Hemiptera</taxon>
        <taxon>Sternorrhyncha</taxon>
        <taxon>Aphidomorpha</taxon>
        <taxon>Aphidoidea</taxon>
        <taxon>Aphididae</taxon>
        <taxon>Aphidini</taxon>
        <taxon>Aphis</taxon>
        <taxon>Aphis</taxon>
    </lineage>
</organism>
<gene>
    <name evidence="11" type="ORF">AGLY_004121</name>
</gene>
<keyword evidence="5" id="KW-0552">Olfaction</keyword>
<evidence type="ECO:0000256" key="6">
    <source>
        <dbReference type="ARBA" id="ARBA00022989"/>
    </source>
</evidence>
<feature type="transmembrane region" description="Helical" evidence="10">
    <location>
        <begin position="271"/>
        <end position="292"/>
    </location>
</feature>
<dbReference type="PANTHER" id="PTHR21137">
    <property type="entry name" value="ODORANT RECEPTOR"/>
    <property type="match status" value="1"/>
</dbReference>
<evidence type="ECO:0000256" key="10">
    <source>
        <dbReference type="SAM" id="Phobius"/>
    </source>
</evidence>
<feature type="transmembrane region" description="Helical" evidence="10">
    <location>
        <begin position="129"/>
        <end position="147"/>
    </location>
</feature>
<dbReference type="GO" id="GO:0005549">
    <property type="term" value="F:odorant binding"/>
    <property type="evidence" value="ECO:0007669"/>
    <property type="project" value="InterPro"/>
</dbReference>
<feature type="transmembrane region" description="Helical" evidence="10">
    <location>
        <begin position="312"/>
        <end position="332"/>
    </location>
</feature>
<evidence type="ECO:0008006" key="13">
    <source>
        <dbReference type="Google" id="ProtNLM"/>
    </source>
</evidence>
<dbReference type="Pfam" id="PF02949">
    <property type="entry name" value="7tm_6"/>
    <property type="match status" value="1"/>
</dbReference>
<reference evidence="11 12" key="1">
    <citation type="submission" date="2019-08" db="EMBL/GenBank/DDBJ databases">
        <title>The genome of the soybean aphid Biotype 1, its phylome, world population structure and adaptation to the North American continent.</title>
        <authorList>
            <person name="Giordano R."/>
            <person name="Donthu R.K."/>
            <person name="Hernandez A.G."/>
            <person name="Wright C.L."/>
            <person name="Zimin A.V."/>
        </authorList>
    </citation>
    <scope>NUCLEOTIDE SEQUENCE [LARGE SCALE GENOMIC DNA]</scope>
    <source>
        <tissue evidence="11">Whole aphids</tissue>
    </source>
</reference>
<comment type="subcellular location">
    <subcellularLocation>
        <location evidence="1">Cell membrane</location>
        <topology evidence="1">Multi-pass membrane protein</topology>
    </subcellularLocation>
</comment>
<dbReference type="EMBL" id="VYZN01000013">
    <property type="protein sequence ID" value="KAE9540876.1"/>
    <property type="molecule type" value="Genomic_DNA"/>
</dbReference>
<evidence type="ECO:0000313" key="11">
    <source>
        <dbReference type="EMBL" id="KAE9540876.1"/>
    </source>
</evidence>
<keyword evidence="7 10" id="KW-0472">Membrane</keyword>
<proteinExistence type="predicted"/>
<keyword evidence="2" id="KW-1003">Cell membrane</keyword>
<dbReference type="GO" id="GO:0007165">
    <property type="term" value="P:signal transduction"/>
    <property type="evidence" value="ECO:0007669"/>
    <property type="project" value="UniProtKB-KW"/>
</dbReference>
<accession>A0A6G0TX91</accession>
<dbReference type="OrthoDB" id="6596873at2759"/>
<name>A0A6G0TX91_APHGL</name>
<evidence type="ECO:0000313" key="12">
    <source>
        <dbReference type="Proteomes" id="UP000475862"/>
    </source>
</evidence>
<evidence type="ECO:0000256" key="3">
    <source>
        <dbReference type="ARBA" id="ARBA00022606"/>
    </source>
</evidence>
<evidence type="ECO:0000256" key="4">
    <source>
        <dbReference type="ARBA" id="ARBA00022692"/>
    </source>
</evidence>
<keyword evidence="3" id="KW-0716">Sensory transduction</keyword>
<dbReference type="GO" id="GO:0005886">
    <property type="term" value="C:plasma membrane"/>
    <property type="evidence" value="ECO:0007669"/>
    <property type="project" value="UniProtKB-SubCell"/>
</dbReference>
<keyword evidence="12" id="KW-1185">Reference proteome</keyword>
<evidence type="ECO:0000256" key="9">
    <source>
        <dbReference type="ARBA" id="ARBA00023224"/>
    </source>
</evidence>
<feature type="transmembrane region" description="Helical" evidence="10">
    <location>
        <begin position="67"/>
        <end position="85"/>
    </location>
</feature>
<keyword evidence="8" id="KW-0675">Receptor</keyword>
<evidence type="ECO:0000256" key="5">
    <source>
        <dbReference type="ARBA" id="ARBA00022725"/>
    </source>
</evidence>
<keyword evidence="9" id="KW-0807">Transducer</keyword>
<feature type="transmembrane region" description="Helical" evidence="10">
    <location>
        <begin position="37"/>
        <end position="61"/>
    </location>
</feature>
<sequence length="471" mass="55313">MDSKHEKQYIFNMKLAKIMGLYQILTPDSISIFGYNIYHIVIVFFGSFMFIISMLFPIGLLYLRNDMIALMYYMGCISNFILSSYKMGNILYYSKDIWKCIDVTNFYFISYKHYDRNLFKNWQTRSIRITYIYIVIALFAFFCWIFSPCVMNKSIITIRNIDGSYTSHETYNTNFYIFYIIEIIVSVCYVYFTIIFDVLMLLICFAISYQLETISNTIKSLGYNLSIQDNIGTSNSIQLKEKCDIIYNDLITIITDHQHVIKKLNDFYNMFRLVTLTQIFIASSSHVFIWSIGAMSIDEGDNADSILSFKLFIVLPLINFQLFMTCSLFGTINEKKDSIIFALYSSNWTDMDLKSKTIILFGLTMNNANQLKMKFTNTKIVNLEMFSHTMRFCYSIFSMLCQMKHHKTVIRILAKATKKDSIIFALYSSNWTEMDIKCKKLILLAMEMNNANHLKMKFTNTKIVNKEMFTQ</sequence>
<evidence type="ECO:0000256" key="2">
    <source>
        <dbReference type="ARBA" id="ARBA00022475"/>
    </source>
</evidence>
<feature type="non-terminal residue" evidence="11">
    <location>
        <position position="471"/>
    </location>
</feature>
<protein>
    <recommendedName>
        <fullName evidence="13">Odorant receptor</fullName>
    </recommendedName>
</protein>
<dbReference type="AlphaFoldDB" id="A0A6G0TX91"/>
<dbReference type="Proteomes" id="UP000475862">
    <property type="component" value="Unassembled WGS sequence"/>
</dbReference>
<dbReference type="PANTHER" id="PTHR21137:SF35">
    <property type="entry name" value="ODORANT RECEPTOR 19A-RELATED"/>
    <property type="match status" value="1"/>
</dbReference>
<comment type="caution">
    <text evidence="11">The sequence shown here is derived from an EMBL/GenBank/DDBJ whole genome shotgun (WGS) entry which is preliminary data.</text>
</comment>
<dbReference type="GO" id="GO:0004984">
    <property type="term" value="F:olfactory receptor activity"/>
    <property type="evidence" value="ECO:0007669"/>
    <property type="project" value="InterPro"/>
</dbReference>
<keyword evidence="4 10" id="KW-0812">Transmembrane</keyword>